<evidence type="ECO:0000256" key="6">
    <source>
        <dbReference type="ARBA" id="ARBA00022729"/>
    </source>
</evidence>
<evidence type="ECO:0000256" key="7">
    <source>
        <dbReference type="ARBA" id="ARBA00022801"/>
    </source>
</evidence>
<comment type="cofactor">
    <cofactor evidence="1">
        <name>Zn(2+)</name>
        <dbReference type="ChEBI" id="CHEBI:29105"/>
    </cofactor>
</comment>
<evidence type="ECO:0000256" key="1">
    <source>
        <dbReference type="ARBA" id="ARBA00001947"/>
    </source>
</evidence>
<evidence type="ECO:0000256" key="4">
    <source>
        <dbReference type="ARBA" id="ARBA00022670"/>
    </source>
</evidence>
<keyword evidence="5" id="KW-0479">Metal-binding</keyword>
<evidence type="ECO:0000259" key="12">
    <source>
        <dbReference type="PROSITE" id="PS52035"/>
    </source>
</evidence>
<keyword evidence="3" id="KW-0121">Carboxypeptidase</keyword>
<evidence type="ECO:0000313" key="13">
    <source>
        <dbReference type="EMBL" id="KAJ0402610.1"/>
    </source>
</evidence>
<gene>
    <name evidence="13" type="ORF">P43SY_007966</name>
</gene>
<evidence type="ECO:0000256" key="10">
    <source>
        <dbReference type="PROSITE-ProRule" id="PRU01379"/>
    </source>
</evidence>
<dbReference type="Pfam" id="PF00246">
    <property type="entry name" value="Peptidase_M14"/>
    <property type="match status" value="1"/>
</dbReference>
<name>A0AAD5LIQ7_PYTIN</name>
<evidence type="ECO:0000256" key="3">
    <source>
        <dbReference type="ARBA" id="ARBA00022645"/>
    </source>
</evidence>
<evidence type="ECO:0000256" key="2">
    <source>
        <dbReference type="ARBA" id="ARBA00005988"/>
    </source>
</evidence>
<dbReference type="PRINTS" id="PR00765">
    <property type="entry name" value="CRBOXYPTASEA"/>
</dbReference>
<comment type="caution">
    <text evidence="13">The sequence shown here is derived from an EMBL/GenBank/DDBJ whole genome shotgun (WGS) entry which is preliminary data.</text>
</comment>
<dbReference type="GO" id="GO:0006508">
    <property type="term" value="P:proteolysis"/>
    <property type="evidence" value="ECO:0007669"/>
    <property type="project" value="UniProtKB-KW"/>
</dbReference>
<feature type="domain" description="Peptidase M14" evidence="12">
    <location>
        <begin position="130"/>
        <end position="443"/>
    </location>
</feature>
<dbReference type="Proteomes" id="UP001209570">
    <property type="component" value="Unassembled WGS sequence"/>
</dbReference>
<keyword evidence="4" id="KW-0645">Protease</keyword>
<evidence type="ECO:0000313" key="14">
    <source>
        <dbReference type="Proteomes" id="UP001209570"/>
    </source>
</evidence>
<dbReference type="SUPFAM" id="SSF53187">
    <property type="entry name" value="Zn-dependent exopeptidases"/>
    <property type="match status" value="1"/>
</dbReference>
<organism evidence="13 14">
    <name type="scientific">Pythium insidiosum</name>
    <name type="common">Pythiosis disease agent</name>
    <dbReference type="NCBI Taxonomy" id="114742"/>
    <lineage>
        <taxon>Eukaryota</taxon>
        <taxon>Sar</taxon>
        <taxon>Stramenopiles</taxon>
        <taxon>Oomycota</taxon>
        <taxon>Peronosporomycetes</taxon>
        <taxon>Pythiales</taxon>
        <taxon>Pythiaceae</taxon>
        <taxon>Pythium</taxon>
    </lineage>
</organism>
<dbReference type="InterPro" id="IPR000834">
    <property type="entry name" value="Peptidase_M14"/>
</dbReference>
<sequence>MKLLHAVAATSALLSGLAAAERAVKQLYHVTLPKSALDTAFAKFGDELDVWKAVPLDDGNVLADVYVQDSTISKFRSIGKDVKIERDAVDTASYLAERSTVRAACSTRTTGWLDDLPLATKYVDNAFFDCWRKPDEVYAFFDSLVADNPTIFSKIPQVTKTFEGRTVPGYKISTGSGKKSIYVQGLIHAREWHAGSTAYYSIASFLDGLRSGDASIKAIFDEYDYYIVPILNLDGHLWSWSNDRLWRKNRRPTGSSWWGGKTFGVDLNRNYGPAEFFGKGGDSKSSETYPGTAVLSEPETAGSFNFLSKLPNLKGAIDVHSYSGLLPNLKGAIDVHSYSGLVLRPFGNQNAQAPAPWGGKLKTLGDNVAIATMAGSNVKYTSQTAAELYLAYGTFTDAIFSVLNKTASVTFEMEGNSFVQPESAIRPAGQRVFNGIVQFIKELKAYYS</sequence>
<dbReference type="FunFam" id="3.40.630.10:FF:000084">
    <property type="entry name" value="Carboxypeptidase B2"/>
    <property type="match status" value="1"/>
</dbReference>
<comment type="similarity">
    <text evidence="2 10">Belongs to the peptidase M14 family.</text>
</comment>
<dbReference type="GO" id="GO:0008270">
    <property type="term" value="F:zinc ion binding"/>
    <property type="evidence" value="ECO:0007669"/>
    <property type="project" value="InterPro"/>
</dbReference>
<dbReference type="SMART" id="SM00631">
    <property type="entry name" value="Zn_pept"/>
    <property type="match status" value="1"/>
</dbReference>
<dbReference type="GO" id="GO:0005615">
    <property type="term" value="C:extracellular space"/>
    <property type="evidence" value="ECO:0007669"/>
    <property type="project" value="TreeGrafter"/>
</dbReference>
<keyword evidence="6 11" id="KW-0732">Signal</keyword>
<dbReference type="PANTHER" id="PTHR11705">
    <property type="entry name" value="PROTEASE FAMILY M14 CARBOXYPEPTIDASE A,B"/>
    <property type="match status" value="1"/>
</dbReference>
<dbReference type="EMBL" id="JAKCXM010000098">
    <property type="protein sequence ID" value="KAJ0402610.1"/>
    <property type="molecule type" value="Genomic_DNA"/>
</dbReference>
<dbReference type="Gene3D" id="3.40.630.10">
    <property type="entry name" value="Zn peptidases"/>
    <property type="match status" value="2"/>
</dbReference>
<keyword evidence="14" id="KW-1185">Reference proteome</keyword>
<feature type="signal peptide" evidence="11">
    <location>
        <begin position="1"/>
        <end position="20"/>
    </location>
</feature>
<evidence type="ECO:0000256" key="5">
    <source>
        <dbReference type="ARBA" id="ARBA00022723"/>
    </source>
</evidence>
<keyword evidence="9" id="KW-0482">Metalloprotease</keyword>
<accession>A0AAD5LIQ7</accession>
<protein>
    <recommendedName>
        <fullName evidence="12">Peptidase M14 domain-containing protein</fullName>
    </recommendedName>
</protein>
<keyword evidence="7" id="KW-0378">Hydrolase</keyword>
<evidence type="ECO:0000256" key="9">
    <source>
        <dbReference type="ARBA" id="ARBA00023049"/>
    </source>
</evidence>
<keyword evidence="8" id="KW-0862">Zinc</keyword>
<feature type="chain" id="PRO_5042053965" description="Peptidase M14 domain-containing protein" evidence="11">
    <location>
        <begin position="21"/>
        <end position="448"/>
    </location>
</feature>
<dbReference type="PROSITE" id="PS52035">
    <property type="entry name" value="PEPTIDASE_M14"/>
    <property type="match status" value="1"/>
</dbReference>
<evidence type="ECO:0000256" key="8">
    <source>
        <dbReference type="ARBA" id="ARBA00022833"/>
    </source>
</evidence>
<reference evidence="13" key="1">
    <citation type="submission" date="2021-12" db="EMBL/GenBank/DDBJ databases">
        <title>Prjna785345.</title>
        <authorList>
            <person name="Rujirawat T."/>
            <person name="Krajaejun T."/>
        </authorList>
    </citation>
    <scope>NUCLEOTIDE SEQUENCE</scope>
    <source>
        <strain evidence="13">Pi057C3</strain>
    </source>
</reference>
<evidence type="ECO:0000256" key="11">
    <source>
        <dbReference type="SAM" id="SignalP"/>
    </source>
</evidence>
<proteinExistence type="inferred from homology"/>
<dbReference type="AlphaFoldDB" id="A0AAD5LIQ7"/>
<feature type="active site" description="Proton donor/acceptor" evidence="10">
    <location>
        <position position="412"/>
    </location>
</feature>
<dbReference type="GO" id="GO:0004181">
    <property type="term" value="F:metallocarboxypeptidase activity"/>
    <property type="evidence" value="ECO:0007669"/>
    <property type="project" value="InterPro"/>
</dbReference>
<dbReference type="PANTHER" id="PTHR11705:SF143">
    <property type="entry name" value="SLL0236 PROTEIN"/>
    <property type="match status" value="1"/>
</dbReference>